<evidence type="ECO:0000313" key="1">
    <source>
        <dbReference type="EMBL" id="CAG8461241.1"/>
    </source>
</evidence>
<gene>
    <name evidence="1" type="ORF">SCALOS_LOCUS1624</name>
</gene>
<dbReference type="Proteomes" id="UP000789860">
    <property type="component" value="Unassembled WGS sequence"/>
</dbReference>
<sequence>MGKLRCDLDEYEIRTDKFNIHGLWEWTNYKVSIYELPLEPHKTCIGAITEDMVEKCIPVKGTEAGTRADRSRKEVDASFRPMKSRVPAPTRSDEKRKPWPNIIAEVAYSESINYVFEDVKDYWLKDFSRAHDSMSQK</sequence>
<accession>A0ACA9KA82</accession>
<proteinExistence type="predicted"/>
<evidence type="ECO:0000313" key="2">
    <source>
        <dbReference type="Proteomes" id="UP000789860"/>
    </source>
</evidence>
<comment type="caution">
    <text evidence="1">The sequence shown here is derived from an EMBL/GenBank/DDBJ whole genome shotgun (WGS) entry which is preliminary data.</text>
</comment>
<organism evidence="1 2">
    <name type="scientific">Scutellospora calospora</name>
    <dbReference type="NCBI Taxonomy" id="85575"/>
    <lineage>
        <taxon>Eukaryota</taxon>
        <taxon>Fungi</taxon>
        <taxon>Fungi incertae sedis</taxon>
        <taxon>Mucoromycota</taxon>
        <taxon>Glomeromycotina</taxon>
        <taxon>Glomeromycetes</taxon>
        <taxon>Diversisporales</taxon>
        <taxon>Gigasporaceae</taxon>
        <taxon>Scutellospora</taxon>
    </lineage>
</organism>
<dbReference type="EMBL" id="CAJVPM010001181">
    <property type="protein sequence ID" value="CAG8461241.1"/>
    <property type="molecule type" value="Genomic_DNA"/>
</dbReference>
<protein>
    <submittedName>
        <fullName evidence="1">2955_t:CDS:1</fullName>
    </submittedName>
</protein>
<keyword evidence="2" id="KW-1185">Reference proteome</keyword>
<name>A0ACA9KA82_9GLOM</name>
<reference evidence="1" key="1">
    <citation type="submission" date="2021-06" db="EMBL/GenBank/DDBJ databases">
        <authorList>
            <person name="Kallberg Y."/>
            <person name="Tangrot J."/>
            <person name="Rosling A."/>
        </authorList>
    </citation>
    <scope>NUCLEOTIDE SEQUENCE</scope>
    <source>
        <strain evidence="1">AU212A</strain>
    </source>
</reference>